<dbReference type="PRINTS" id="PR00407">
    <property type="entry name" value="EUMOPTERIN"/>
</dbReference>
<dbReference type="Proteomes" id="UP000319818">
    <property type="component" value="Unassembled WGS sequence"/>
</dbReference>
<evidence type="ECO:0000313" key="5">
    <source>
        <dbReference type="Proteomes" id="UP000319818"/>
    </source>
</evidence>
<protein>
    <submittedName>
        <fullName evidence="4">DMSO/TMAO reductase YedYZ molybdopterin-dependent catalytic subunit</fullName>
    </submittedName>
</protein>
<dbReference type="InterPro" id="IPR036374">
    <property type="entry name" value="OxRdtase_Mopterin-bd_sf"/>
</dbReference>
<accession>A0A543FS62</accession>
<feature type="transmembrane region" description="Helical" evidence="2">
    <location>
        <begin position="180"/>
        <end position="203"/>
    </location>
</feature>
<dbReference type="GO" id="GO:0006790">
    <property type="term" value="P:sulfur compound metabolic process"/>
    <property type="evidence" value="ECO:0007669"/>
    <property type="project" value="TreeGrafter"/>
</dbReference>
<feature type="transmembrane region" description="Helical" evidence="2">
    <location>
        <begin position="108"/>
        <end position="129"/>
    </location>
</feature>
<reference evidence="4 5" key="1">
    <citation type="submission" date="2019-06" db="EMBL/GenBank/DDBJ databases">
        <title>Sequencing the genomes of 1000 actinobacteria strains.</title>
        <authorList>
            <person name="Klenk H.-P."/>
        </authorList>
    </citation>
    <scope>NUCLEOTIDE SEQUENCE [LARGE SCALE GENOMIC DNA]</scope>
    <source>
        <strain evidence="4 5">DSM 45511</strain>
    </source>
</reference>
<evidence type="ECO:0000259" key="3">
    <source>
        <dbReference type="Pfam" id="PF00174"/>
    </source>
</evidence>
<evidence type="ECO:0000256" key="1">
    <source>
        <dbReference type="SAM" id="MobiDB-lite"/>
    </source>
</evidence>
<feature type="transmembrane region" description="Helical" evidence="2">
    <location>
        <begin position="81"/>
        <end position="101"/>
    </location>
</feature>
<gene>
    <name evidence="4" type="ORF">FB388_3855</name>
</gene>
<dbReference type="GO" id="GO:0020037">
    <property type="term" value="F:heme binding"/>
    <property type="evidence" value="ECO:0007669"/>
    <property type="project" value="TreeGrafter"/>
</dbReference>
<dbReference type="SUPFAM" id="SSF81296">
    <property type="entry name" value="E set domains"/>
    <property type="match status" value="1"/>
</dbReference>
<evidence type="ECO:0000256" key="2">
    <source>
        <dbReference type="SAM" id="Phobius"/>
    </source>
</evidence>
<dbReference type="SUPFAM" id="SSF56524">
    <property type="entry name" value="Oxidoreductase molybdopterin-binding domain"/>
    <property type="match status" value="1"/>
</dbReference>
<dbReference type="PANTHER" id="PTHR19372:SF7">
    <property type="entry name" value="SULFITE OXIDASE, MITOCHONDRIAL"/>
    <property type="match status" value="1"/>
</dbReference>
<dbReference type="AlphaFoldDB" id="A0A543FS62"/>
<keyword evidence="2" id="KW-0472">Membrane</keyword>
<dbReference type="InterPro" id="IPR014756">
    <property type="entry name" value="Ig_E-set"/>
</dbReference>
<dbReference type="OrthoDB" id="9795587at2"/>
<feature type="region of interest" description="Disordered" evidence="1">
    <location>
        <begin position="503"/>
        <end position="524"/>
    </location>
</feature>
<keyword evidence="5" id="KW-1185">Reference proteome</keyword>
<dbReference type="GO" id="GO:0008482">
    <property type="term" value="F:sulfite oxidase activity"/>
    <property type="evidence" value="ECO:0007669"/>
    <property type="project" value="TreeGrafter"/>
</dbReference>
<proteinExistence type="predicted"/>
<dbReference type="GO" id="GO:0043546">
    <property type="term" value="F:molybdopterin cofactor binding"/>
    <property type="evidence" value="ECO:0007669"/>
    <property type="project" value="TreeGrafter"/>
</dbReference>
<comment type="caution">
    <text evidence="4">The sequence shown here is derived from an EMBL/GenBank/DDBJ whole genome shotgun (WGS) entry which is preliminary data.</text>
</comment>
<evidence type="ECO:0000313" key="4">
    <source>
        <dbReference type="EMBL" id="TQM36670.1"/>
    </source>
</evidence>
<dbReference type="EMBL" id="VFPH01000002">
    <property type="protein sequence ID" value="TQM36670.1"/>
    <property type="molecule type" value="Genomic_DNA"/>
</dbReference>
<organism evidence="4 5">
    <name type="scientific">Pseudonocardia cypriaca</name>
    <dbReference type="NCBI Taxonomy" id="882449"/>
    <lineage>
        <taxon>Bacteria</taxon>
        <taxon>Bacillati</taxon>
        <taxon>Actinomycetota</taxon>
        <taxon>Actinomycetes</taxon>
        <taxon>Pseudonocardiales</taxon>
        <taxon>Pseudonocardiaceae</taxon>
        <taxon>Pseudonocardia</taxon>
    </lineage>
</organism>
<dbReference type="Pfam" id="PF00174">
    <property type="entry name" value="Oxidored_molyb"/>
    <property type="match status" value="1"/>
</dbReference>
<feature type="transmembrane region" description="Helical" evidence="2">
    <location>
        <begin position="135"/>
        <end position="159"/>
    </location>
</feature>
<dbReference type="PANTHER" id="PTHR19372">
    <property type="entry name" value="SULFITE REDUCTASE"/>
    <property type="match status" value="1"/>
</dbReference>
<sequence length="532" mass="55196">MSATVTRSEPAPPGAGVPRLPAAVVGVLAVAAAVGFGHLVAGVVSPASSPFLAVGDTVIRFSPRTLTEFAKTTFGVADKPILLAGMAVVIVAVAAGAGLASRRRSTPGVVVVAVLGVLALAAVVSAPVFAPADLVAPVVALVVGSAVFTGLHAIAVRSYRPVDPGARTDGGAGAGPSRRSVLIGSSAAVTVASLGAGAGGLLFSGVGDSRQRVTEQLARLRLVERAPAIPAGAAFPELGTPTFITPNRDFYRIDVALRVPAQRAQDWSMPIHGMVDNPFTLTFDDLLARPLVERTITMTCVSNPVGGDLISTANFVGVELRDLLLEAGVRPGADQVFTTSIDGWYTGTPTDVLLEPGRGALLAIGMNGEALPPEHGFPVRMVVPGLYGYVSATKWVVDMEVTTFDAAPGYWLERGWAQKAPIKVQSRIDTPRGFATVPAGRVTVAGIAWSQPTGISRVEVRMDGGPWRGAELSAEVGGDTWRMWRTEFELTPGSHTVQTRATDRNGVTQTEQRADPIPDGASGWPATIFTTA</sequence>
<feature type="domain" description="Oxidoreductase molybdopterin-binding" evidence="3">
    <location>
        <begin position="258"/>
        <end position="411"/>
    </location>
</feature>
<keyword evidence="2" id="KW-0812">Transmembrane</keyword>
<dbReference type="Gene3D" id="2.60.40.650">
    <property type="match status" value="1"/>
</dbReference>
<keyword evidence="2" id="KW-1133">Transmembrane helix</keyword>
<name>A0A543FS62_9PSEU</name>
<dbReference type="InterPro" id="IPR000572">
    <property type="entry name" value="OxRdtase_Mopterin-bd_dom"/>
</dbReference>
<dbReference type="Gene3D" id="3.90.420.10">
    <property type="entry name" value="Oxidoreductase, molybdopterin-binding domain"/>
    <property type="match status" value="1"/>
</dbReference>
<dbReference type="InterPro" id="IPR008335">
    <property type="entry name" value="Mopterin_OxRdtase_euk"/>
</dbReference>
<feature type="transmembrane region" description="Helical" evidence="2">
    <location>
        <begin position="20"/>
        <end position="41"/>
    </location>
</feature>